<evidence type="ECO:0000313" key="3">
    <source>
        <dbReference type="Proteomes" id="UP000807025"/>
    </source>
</evidence>
<protein>
    <submittedName>
        <fullName evidence="2">Uncharacterized protein</fullName>
    </submittedName>
</protein>
<comment type="caution">
    <text evidence="2">The sequence shown here is derived from an EMBL/GenBank/DDBJ whole genome shotgun (WGS) entry which is preliminary data.</text>
</comment>
<proteinExistence type="predicted"/>
<gene>
    <name evidence="2" type="ORF">BDN71DRAFT_1031937</name>
</gene>
<feature type="transmembrane region" description="Helical" evidence="1">
    <location>
        <begin position="93"/>
        <end position="115"/>
    </location>
</feature>
<evidence type="ECO:0000256" key="1">
    <source>
        <dbReference type="SAM" id="Phobius"/>
    </source>
</evidence>
<dbReference type="EMBL" id="MU154526">
    <property type="protein sequence ID" value="KAF9500640.1"/>
    <property type="molecule type" value="Genomic_DNA"/>
</dbReference>
<reference evidence="2" key="1">
    <citation type="submission" date="2020-11" db="EMBL/GenBank/DDBJ databases">
        <authorList>
            <consortium name="DOE Joint Genome Institute"/>
            <person name="Ahrendt S."/>
            <person name="Riley R."/>
            <person name="Andreopoulos W."/>
            <person name="Labutti K."/>
            <person name="Pangilinan J."/>
            <person name="Ruiz-Duenas F.J."/>
            <person name="Barrasa J.M."/>
            <person name="Sanchez-Garcia M."/>
            <person name="Camarero S."/>
            <person name="Miyauchi S."/>
            <person name="Serrano A."/>
            <person name="Linde D."/>
            <person name="Babiker R."/>
            <person name="Drula E."/>
            <person name="Ayuso-Fernandez I."/>
            <person name="Pacheco R."/>
            <person name="Padilla G."/>
            <person name="Ferreira P."/>
            <person name="Barriuso J."/>
            <person name="Kellner H."/>
            <person name="Castanera R."/>
            <person name="Alfaro M."/>
            <person name="Ramirez L."/>
            <person name="Pisabarro A.G."/>
            <person name="Kuo A."/>
            <person name="Tritt A."/>
            <person name="Lipzen A."/>
            <person name="He G."/>
            <person name="Yan M."/>
            <person name="Ng V."/>
            <person name="Cullen D."/>
            <person name="Martin F."/>
            <person name="Rosso M.-N."/>
            <person name="Henrissat B."/>
            <person name="Hibbett D."/>
            <person name="Martinez A.T."/>
            <person name="Grigoriev I.V."/>
        </authorList>
    </citation>
    <scope>NUCLEOTIDE SEQUENCE</scope>
    <source>
        <strain evidence="2">ATCC 90797</strain>
    </source>
</reference>
<keyword evidence="1" id="KW-0812">Transmembrane</keyword>
<dbReference type="AlphaFoldDB" id="A0A9P6A9E2"/>
<dbReference type="Proteomes" id="UP000807025">
    <property type="component" value="Unassembled WGS sequence"/>
</dbReference>
<name>A0A9P6A9E2_PLEER</name>
<accession>A0A9P6A9E2</accession>
<evidence type="ECO:0000313" key="2">
    <source>
        <dbReference type="EMBL" id="KAF9500640.1"/>
    </source>
</evidence>
<keyword evidence="1" id="KW-0472">Membrane</keyword>
<sequence>MIYKTTKFGIRKYSDTANDQSRERKVMLAELWHRCDNTICSSAILLPSSFMGGTATAMLSTLVVVKASMPDDTRMVVVEKFESLVWLQSSRRWSYSSAPLLTLWMCLGAATLKYVHGRGNSAQRNYFVGATLSCWDCGMRRRAILRILAATVPVERDEAGASVERISGQQGSSPLSTQSFALDGERRYLPCALSKSSLISGSCTRGLDKGERIETFVVHNVVLNDQHGGHNHLPQDIKGGHSSLLPLRHGRFHHHQSRGRHRHRSSC</sequence>
<keyword evidence="1" id="KW-1133">Transmembrane helix</keyword>
<feature type="transmembrane region" description="Helical" evidence="1">
    <location>
        <begin position="43"/>
        <end position="65"/>
    </location>
</feature>
<keyword evidence="3" id="KW-1185">Reference proteome</keyword>
<organism evidence="2 3">
    <name type="scientific">Pleurotus eryngii</name>
    <name type="common">Boletus of the steppes</name>
    <dbReference type="NCBI Taxonomy" id="5323"/>
    <lineage>
        <taxon>Eukaryota</taxon>
        <taxon>Fungi</taxon>
        <taxon>Dikarya</taxon>
        <taxon>Basidiomycota</taxon>
        <taxon>Agaricomycotina</taxon>
        <taxon>Agaricomycetes</taxon>
        <taxon>Agaricomycetidae</taxon>
        <taxon>Agaricales</taxon>
        <taxon>Pleurotineae</taxon>
        <taxon>Pleurotaceae</taxon>
        <taxon>Pleurotus</taxon>
    </lineage>
</organism>